<evidence type="ECO:0000313" key="1">
    <source>
        <dbReference type="EMBL" id="KKR00171.1"/>
    </source>
</evidence>
<reference evidence="1 2" key="1">
    <citation type="journal article" date="2015" name="Nature">
        <title>rRNA introns, odd ribosomes, and small enigmatic genomes across a large radiation of phyla.</title>
        <authorList>
            <person name="Brown C.T."/>
            <person name="Hug L.A."/>
            <person name="Thomas B.C."/>
            <person name="Sharon I."/>
            <person name="Castelle C.J."/>
            <person name="Singh A."/>
            <person name="Wilkins M.J."/>
            <person name="Williams K.H."/>
            <person name="Banfield J.F."/>
        </authorList>
    </citation>
    <scope>NUCLEOTIDE SEQUENCE [LARGE SCALE GENOMIC DNA]</scope>
</reference>
<name>A0A0G0MIK1_9BACT</name>
<evidence type="ECO:0000313" key="2">
    <source>
        <dbReference type="Proteomes" id="UP000033881"/>
    </source>
</evidence>
<accession>A0A0G0MIK1</accession>
<dbReference type="AlphaFoldDB" id="A0A0G0MIK1"/>
<organism evidence="1 2">
    <name type="scientific">Candidatus Woesebacteria bacterium GW2011_GWB1_39_12</name>
    <dbReference type="NCBI Taxonomy" id="1618574"/>
    <lineage>
        <taxon>Bacteria</taxon>
        <taxon>Candidatus Woeseibacteriota</taxon>
    </lineage>
</organism>
<dbReference type="Proteomes" id="UP000033881">
    <property type="component" value="Unassembled WGS sequence"/>
</dbReference>
<dbReference type="STRING" id="1618574.UT24_C0016G0060"/>
<comment type="caution">
    <text evidence="1">The sequence shown here is derived from an EMBL/GenBank/DDBJ whole genome shotgun (WGS) entry which is preliminary data.</text>
</comment>
<sequence>MNLISAIKRKLGNLAGGVSSFIQNPIKTAQTGIQNWATQNPQASQTLLKFEQPVQKISSFMQEPYKPVVLPKIQTGYKGLDWGYDYLGKPLLEGFANIPRDIVGGGTKLSLDLGRTVGGQKVPIQKTLGDVGQLGTGILNAIMLPFGGGAVKTIVKEVGKKTLLKSIGKGALGFGKFGGAYGLTGGLQENQDEKNLLEYTKRVAGSTAIGGAGGAVLGGGVGALGYTAGKILSSIINAYKKVFPKATDKEAITASKEFFRNELGQFTKPKPREEVFYSEIDKYQKRPIVTGGKKEPIWYAKAREDLKMPKGGYRIEDIPMGLSIKPITPEERLRLKQPPVQGGVEIPQVPFQKDLDRFTALVKQNEKYQVGVPAIGKLPSSQAVADQMGIPHEELMSQVLGKAGKPLPKILPTTPGGAIPPEPVIPPPPEVPPINKVIEALKPLRQTQESLYTKERGARIGEFTKTGETVSGEKGFYEQLVKLKGQLPKVQFETLRKTVDQPTIDSLFDQVKTSPVITDWEKVTANNALVKMFGKEGTALPTKNELSLLSDVFGEEFTKAILDKRPVMEKVMSFFGDALSIPRSLLAGGFDMSFGLRQGIFGGYRHPKEWAGAFKEQFKYFFSEKAVNELNESIVKSPNYQMMRENKLSIMNLGEQLEKREEQFRSSLAEKIPIIGKFVRASARAYTGFANKMRADVFNKMVEVGKRTGDIGDPRYLKDMAKFINAMTGRGTLGLLEKVGTEVTSVLFSPRLLASRIQLLNPLYYTKLQPAVRKEALKTLFAYVAGSATLLELGKLGGFEVVTDPTNSDFLKLKKGNTRIDILGGFQQPIVLLARLIKGELTSSITGKKIKLGEGYKPLTRYDLINTYFENKTAPVMSFFLNWSKGTSFEGQPFDAKQEIIKRIIPMFIQDMADLYNDDPSSIPFGIPMFFGAGGQTYGGTEKNNLDTMIVQYDAGKGINPKLLDNVSVTDKADLLLTEIKKAKKDKTVIEKIKSSGLATDEVIAQAEKYRKLEKLGIMKADRELLTIDDPTARAQAVLDRLDSFVLKNQPKHLKLLIQAGIVTDEVKAEMRKLYK</sequence>
<evidence type="ECO:0008006" key="3">
    <source>
        <dbReference type="Google" id="ProtNLM"/>
    </source>
</evidence>
<gene>
    <name evidence="1" type="ORF">UT24_C0016G0060</name>
</gene>
<protein>
    <recommendedName>
        <fullName evidence="3">Large polyvalent protein associated domain-containing protein</fullName>
    </recommendedName>
</protein>
<dbReference type="EMBL" id="LBWB01000016">
    <property type="protein sequence ID" value="KKR00171.1"/>
    <property type="molecule type" value="Genomic_DNA"/>
</dbReference>
<proteinExistence type="predicted"/>